<evidence type="ECO:0000256" key="1">
    <source>
        <dbReference type="SAM" id="MobiDB-lite"/>
    </source>
</evidence>
<dbReference type="EMBL" id="JAZHXJ010000002">
    <property type="protein sequence ID" value="KAL1884241.1"/>
    <property type="molecule type" value="Genomic_DNA"/>
</dbReference>
<feature type="region of interest" description="Disordered" evidence="1">
    <location>
        <begin position="1438"/>
        <end position="1506"/>
    </location>
</feature>
<feature type="compositionally biased region" description="Basic and acidic residues" evidence="1">
    <location>
        <begin position="1486"/>
        <end position="1503"/>
    </location>
</feature>
<proteinExistence type="predicted"/>
<accession>A0ABR3Y7G5</accession>
<feature type="region of interest" description="Disordered" evidence="1">
    <location>
        <begin position="884"/>
        <end position="904"/>
    </location>
</feature>
<comment type="caution">
    <text evidence="2">The sequence shown here is derived from an EMBL/GenBank/DDBJ whole genome shotgun (WGS) entry which is preliminary data.</text>
</comment>
<feature type="compositionally biased region" description="Polar residues" evidence="1">
    <location>
        <begin position="854"/>
        <end position="863"/>
    </location>
</feature>
<reference evidence="2 3" key="1">
    <citation type="journal article" date="2024" name="Commun. Biol.">
        <title>Comparative genomic analysis of thermophilic fungi reveals convergent evolutionary adaptations and gene losses.</title>
        <authorList>
            <person name="Steindorff A.S."/>
            <person name="Aguilar-Pontes M.V."/>
            <person name="Robinson A.J."/>
            <person name="Andreopoulos B."/>
            <person name="LaButti K."/>
            <person name="Kuo A."/>
            <person name="Mondo S."/>
            <person name="Riley R."/>
            <person name="Otillar R."/>
            <person name="Haridas S."/>
            <person name="Lipzen A."/>
            <person name="Grimwood J."/>
            <person name="Schmutz J."/>
            <person name="Clum A."/>
            <person name="Reid I.D."/>
            <person name="Moisan M.C."/>
            <person name="Butler G."/>
            <person name="Nguyen T.T.M."/>
            <person name="Dewar K."/>
            <person name="Conant G."/>
            <person name="Drula E."/>
            <person name="Henrissat B."/>
            <person name="Hansel C."/>
            <person name="Singer S."/>
            <person name="Hutchinson M.I."/>
            <person name="de Vries R.P."/>
            <person name="Natvig D.O."/>
            <person name="Powell A.J."/>
            <person name="Tsang A."/>
            <person name="Grigoriev I.V."/>
        </authorList>
    </citation>
    <scope>NUCLEOTIDE SEQUENCE [LARGE SCALE GENOMIC DNA]</scope>
    <source>
        <strain evidence="2 3">ATCC 24622</strain>
    </source>
</reference>
<feature type="compositionally biased region" description="Polar residues" evidence="1">
    <location>
        <begin position="719"/>
        <end position="735"/>
    </location>
</feature>
<organism evidence="2 3">
    <name type="scientific">Phialemonium thermophilum</name>
    <dbReference type="NCBI Taxonomy" id="223376"/>
    <lineage>
        <taxon>Eukaryota</taxon>
        <taxon>Fungi</taxon>
        <taxon>Dikarya</taxon>
        <taxon>Ascomycota</taxon>
        <taxon>Pezizomycotina</taxon>
        <taxon>Sordariomycetes</taxon>
        <taxon>Sordariomycetidae</taxon>
        <taxon>Cephalothecales</taxon>
        <taxon>Cephalothecaceae</taxon>
        <taxon>Phialemonium</taxon>
    </lineage>
</organism>
<evidence type="ECO:0008006" key="4">
    <source>
        <dbReference type="Google" id="ProtNLM"/>
    </source>
</evidence>
<feature type="compositionally biased region" description="Basic and acidic residues" evidence="1">
    <location>
        <begin position="1004"/>
        <end position="1020"/>
    </location>
</feature>
<name>A0ABR3Y7G5_9PEZI</name>
<evidence type="ECO:0000313" key="2">
    <source>
        <dbReference type="EMBL" id="KAL1884241.1"/>
    </source>
</evidence>
<feature type="compositionally biased region" description="Polar residues" evidence="1">
    <location>
        <begin position="1444"/>
        <end position="1462"/>
    </location>
</feature>
<protein>
    <recommendedName>
        <fullName evidence="4">Pt repeat family protein</fullName>
    </recommendedName>
</protein>
<gene>
    <name evidence="2" type="ORF">VTK73DRAFT_3225</name>
</gene>
<feature type="compositionally biased region" description="Polar residues" evidence="1">
    <location>
        <begin position="1021"/>
        <end position="1032"/>
    </location>
</feature>
<evidence type="ECO:0000313" key="3">
    <source>
        <dbReference type="Proteomes" id="UP001586593"/>
    </source>
</evidence>
<feature type="region of interest" description="Disordered" evidence="1">
    <location>
        <begin position="1158"/>
        <end position="1204"/>
    </location>
</feature>
<feature type="region of interest" description="Disordered" evidence="1">
    <location>
        <begin position="994"/>
        <end position="1033"/>
    </location>
</feature>
<dbReference type="Proteomes" id="UP001586593">
    <property type="component" value="Unassembled WGS sequence"/>
</dbReference>
<feature type="region of interest" description="Disordered" evidence="1">
    <location>
        <begin position="708"/>
        <end position="863"/>
    </location>
</feature>
<feature type="compositionally biased region" description="Basic and acidic residues" evidence="1">
    <location>
        <begin position="774"/>
        <end position="784"/>
    </location>
</feature>
<feature type="region of interest" description="Disordered" evidence="1">
    <location>
        <begin position="574"/>
        <end position="596"/>
    </location>
</feature>
<feature type="compositionally biased region" description="Basic and acidic residues" evidence="1">
    <location>
        <begin position="822"/>
        <end position="838"/>
    </location>
</feature>
<keyword evidence="3" id="KW-1185">Reference proteome</keyword>
<sequence>MAWDSQHRGSRLRLWGKNVTPPDDDVRLQLYGRHCSAGNSNVGVTADPDKEVPSVMSSFSEVEHALQPGLQPLLVKVYVHFTDPIIRSKYTRTYACSSCFQPSDRICDGLIRRIEHCCHELITRKDPEALKPSSAPSGHSKPMRFEMGFHIIRRDTGQWTERSFRSFQRQPLTIDSAKDVIFSTQRILGLFLLRHDPGFKWLDGPVGESYPSASETTIHHLHRPVSTACIPRLRFLDAAQSFESKPGYRIELSLETRHCQSRDVVSQKHTLKIDSKQTAPLNLVCAEDLLWDAAQSVHVALEAKKHDFDSQHATCNGFEGPSACEHLVEDAVHIGLHVVNNLGPSHPHLKREFQSNLALFCNGDDQDGRYFLANLKDQLLRVRDRADERINAMDDFELRILEFRCSGSTLHNPAQFRLGPSVSYSRRSIEAVLDRVQTGIADVLHDRGAAAHITAYKRGHLVFDKALVARREAFVPLRGESQKYELLASLRARIQQDIDMVCKDTCSIDDMPEPMSSSTEYTAGMAQASSRTDHTQRLREGWYPIVIRTRPAPATEQLDLASSDQIQRRFTLACDPTPSSKDLQAQGRPWPLRTGDTLRPRSFPLFPAIPKRSSSINWAKAISPPANKNNTPLLNSCRGVQTPPRISLSEASNHVELQAPQSALLKVSGGSIQPEEPSPVTGFEEIPKHSAVERIVAGAALLSERARASELPKAESDLQEPTQPSEQLSRSSNQLLDVALDEGPGPEPASLELERDSTQDFPESTLESDSEGLDEPKPNEDVADTHATASEDEVCPAERDSTIPVRDGLIIAGPTQPFSPGDKMDVSPELLPDRKRSADQMTTYPDESKELAPSSLTKGKSLQNTDNEVAGAFEEIASIGEAGVLDQTPTGQRSTTEDGETEGTGSFVTAHELGTTQHVLTPERSGHVEAFSTMLQFIHGQYDDCDEEEESLRFLTASEEFSRSRIDLEEAIDNFSGDKCPATPTVFSVENEVDRQDTAVTPKSAEHSEAYYDNEIHRSTPDLSSDGGSSPRDSAIVTPLSITTLQLGKRTSISIEAVVCAGSLEEPGLQSAPGFQSCELDPSEIPRDEASTANFQTQGMNCGTGGILPDMGEGVCLECGSQKPYQGIEPSRVLSSMQLWHCDQPDVADLSLEKEPMDHTVTGGLSKGSSFSQMDDGACMNTEAGGPGSPFPLNEPEKEDETLPSPELRRVVPDSCADIAPPPIGEALDPGAPKMEEQYTEFAGTEIDSHEEKVDASLLCELATAIEGRQEDTDLAANAPVALECATPEDIAEPVVNSKLEEAPFKDEDHLEVPLDTQTNAVPSTAMEESYTDTSSNVASEPKTSTACPTFDTLRSLIPLSITGASLSSPQADRAPASKPVVVINGKGSVDDLVSTSAALVASEGRHQPKEYLHATAGYLGLHETRLVDVGLRGALGGPHRQRSASVLGNQRARTGGNSSPAGQEVNEGDSIAFSSVSTSTSTTKETAKDDENMGLKNTRQDAGETLMGNTGLSRLMMLFAGVTAAGKLLSDSKSP</sequence>
<feature type="compositionally biased region" description="Low complexity" evidence="1">
    <location>
        <begin position="1475"/>
        <end position="1485"/>
    </location>
</feature>